<dbReference type="Pfam" id="PF04773">
    <property type="entry name" value="FecR"/>
    <property type="match status" value="1"/>
</dbReference>
<comment type="caution">
    <text evidence="3">The sequence shown here is derived from an EMBL/GenBank/DDBJ whole genome shotgun (WGS) entry which is preliminary data.</text>
</comment>
<dbReference type="RefSeq" id="WP_075803977.1">
    <property type="nucleotide sequence ID" value="NZ_MKZO01000025.1"/>
</dbReference>
<dbReference type="OrthoDB" id="1099576at2"/>
<evidence type="ECO:0000313" key="4">
    <source>
        <dbReference type="Proteomes" id="UP000186736"/>
    </source>
</evidence>
<dbReference type="InterPro" id="IPR006860">
    <property type="entry name" value="FecR"/>
</dbReference>
<dbReference type="Pfam" id="PF16220">
    <property type="entry name" value="DUF4880"/>
    <property type="match status" value="1"/>
</dbReference>
<dbReference type="GO" id="GO:0016989">
    <property type="term" value="F:sigma factor antagonist activity"/>
    <property type="evidence" value="ECO:0007669"/>
    <property type="project" value="TreeGrafter"/>
</dbReference>
<dbReference type="PIRSF" id="PIRSF018266">
    <property type="entry name" value="FecR"/>
    <property type="match status" value="1"/>
</dbReference>
<name>A0A1Q9R3F4_PSEPU</name>
<evidence type="ECO:0000259" key="1">
    <source>
        <dbReference type="Pfam" id="PF04773"/>
    </source>
</evidence>
<dbReference type="Proteomes" id="UP000186736">
    <property type="component" value="Unassembled WGS sequence"/>
</dbReference>
<evidence type="ECO:0000259" key="2">
    <source>
        <dbReference type="Pfam" id="PF16220"/>
    </source>
</evidence>
<reference evidence="3 4" key="1">
    <citation type="submission" date="2016-10" db="EMBL/GenBank/DDBJ databases">
        <title>Genome Sequence of Pseudomonas putida GM4FR.</title>
        <authorList>
            <person name="Poehlein A."/>
            <person name="Wemheuer F."/>
            <person name="Hollensteiner J."/>
            <person name="Wemheuer B."/>
        </authorList>
    </citation>
    <scope>NUCLEOTIDE SEQUENCE [LARGE SCALE GENOMIC DNA]</scope>
    <source>
        <strain evidence="3 4">GM4FR</strain>
    </source>
</reference>
<evidence type="ECO:0000313" key="3">
    <source>
        <dbReference type="EMBL" id="OLS61924.1"/>
    </source>
</evidence>
<dbReference type="EMBL" id="MKZO01000025">
    <property type="protein sequence ID" value="OLS61924.1"/>
    <property type="molecule type" value="Genomic_DNA"/>
</dbReference>
<feature type="domain" description="FecR N-terminal" evidence="2">
    <location>
        <begin position="13"/>
        <end position="53"/>
    </location>
</feature>
<proteinExistence type="predicted"/>
<accession>A0A1Q9R3F4</accession>
<feature type="domain" description="FecR protein" evidence="1">
    <location>
        <begin position="110"/>
        <end position="200"/>
    </location>
</feature>
<dbReference type="InterPro" id="IPR012373">
    <property type="entry name" value="Ferrdict_sens_TM"/>
</dbReference>
<sequence>MSAAPISREIAHEAAHWFMRLQAADADPQAHADCARWRAANSEHERAWQLASRFSSQVRCIPTAIGRSTLQRPASLDRRTALKALTSLVVLGALGLTLSRSGTFDTLMADASTGVGERRRISLPDGTELHLNTDSAVDIHFNADIRSVRLRRGEVFVKTAGDPRPFLLTSDHGSFRPLGTQFSVHQQAGNELLKVIEGAVMATPREASHGGLRIAAGEQATLTARQVTKLTTPVKSMDWTDGVLRVERMRLSDFAEELNRYRHGWIRCAPELAELRISGAFQLADTDAALAALALAFPVRVQYMTRYWVTLVAA</sequence>
<dbReference type="InterPro" id="IPR032623">
    <property type="entry name" value="FecR_N"/>
</dbReference>
<organism evidence="3 4">
    <name type="scientific">Pseudomonas putida</name>
    <name type="common">Arthrobacter siderocapsulatus</name>
    <dbReference type="NCBI Taxonomy" id="303"/>
    <lineage>
        <taxon>Bacteria</taxon>
        <taxon>Pseudomonadati</taxon>
        <taxon>Pseudomonadota</taxon>
        <taxon>Gammaproteobacteria</taxon>
        <taxon>Pseudomonadales</taxon>
        <taxon>Pseudomonadaceae</taxon>
        <taxon>Pseudomonas</taxon>
    </lineage>
</organism>
<dbReference type="Gene3D" id="2.60.120.1440">
    <property type="match status" value="1"/>
</dbReference>
<dbReference type="PANTHER" id="PTHR30273">
    <property type="entry name" value="PERIPLASMIC SIGNAL SENSOR AND SIGMA FACTOR ACTIVATOR FECR-RELATED"/>
    <property type="match status" value="1"/>
</dbReference>
<dbReference type="AlphaFoldDB" id="A0A1Q9R3F4"/>
<evidence type="ECO:0008006" key="5">
    <source>
        <dbReference type="Google" id="ProtNLM"/>
    </source>
</evidence>
<protein>
    <recommendedName>
        <fullName evidence="5">Iron dicitrate transport regulator FecR</fullName>
    </recommendedName>
</protein>
<dbReference type="PANTHER" id="PTHR30273:SF2">
    <property type="entry name" value="PROTEIN FECR"/>
    <property type="match status" value="1"/>
</dbReference>
<gene>
    <name evidence="3" type="ORF">PSEMO_28260</name>
</gene>